<dbReference type="EMBL" id="CVQI01035082">
    <property type="protein sequence ID" value="CRK45898.1"/>
    <property type="molecule type" value="Genomic_DNA"/>
</dbReference>
<protein>
    <submittedName>
        <fullName evidence="2">Uncharacterized protein</fullName>
    </submittedName>
</protein>
<name>A0A0G4NHL8_VERLO</name>
<accession>A0A0G4NHL8</accession>
<proteinExistence type="predicted"/>
<organism evidence="2 4">
    <name type="scientific">Verticillium longisporum</name>
    <name type="common">Verticillium dahliae var. longisporum</name>
    <dbReference type="NCBI Taxonomy" id="100787"/>
    <lineage>
        <taxon>Eukaryota</taxon>
        <taxon>Fungi</taxon>
        <taxon>Dikarya</taxon>
        <taxon>Ascomycota</taxon>
        <taxon>Pezizomycotina</taxon>
        <taxon>Sordariomycetes</taxon>
        <taxon>Hypocreomycetidae</taxon>
        <taxon>Glomerellales</taxon>
        <taxon>Plectosphaerellaceae</taxon>
        <taxon>Verticillium</taxon>
    </lineage>
</organism>
<gene>
    <name evidence="1" type="ORF">BN1708_019228</name>
    <name evidence="2" type="ORF">BN1723_019829</name>
</gene>
<evidence type="ECO:0000313" key="3">
    <source>
        <dbReference type="Proteomes" id="UP000044602"/>
    </source>
</evidence>
<dbReference type="EMBL" id="CVQH01022520">
    <property type="protein sequence ID" value="CRK33257.1"/>
    <property type="molecule type" value="Genomic_DNA"/>
</dbReference>
<evidence type="ECO:0000313" key="4">
    <source>
        <dbReference type="Proteomes" id="UP000045706"/>
    </source>
</evidence>
<dbReference type="Proteomes" id="UP000044602">
    <property type="component" value="Unassembled WGS sequence"/>
</dbReference>
<keyword evidence="3" id="KW-1185">Reference proteome</keyword>
<sequence length="35" mass="4298">GFCRQFLRRRQRGWCYSCCPCHDLRPQLYCLVHVP</sequence>
<dbReference type="Proteomes" id="UP000045706">
    <property type="component" value="Unassembled WGS sequence"/>
</dbReference>
<evidence type="ECO:0000313" key="2">
    <source>
        <dbReference type="EMBL" id="CRK45898.1"/>
    </source>
</evidence>
<feature type="non-terminal residue" evidence="2">
    <location>
        <position position="1"/>
    </location>
</feature>
<evidence type="ECO:0000313" key="1">
    <source>
        <dbReference type="EMBL" id="CRK33257.1"/>
    </source>
</evidence>
<dbReference type="AlphaFoldDB" id="A0A0G4NHL8"/>
<reference evidence="3 4" key="1">
    <citation type="submission" date="2015-05" db="EMBL/GenBank/DDBJ databases">
        <authorList>
            <person name="Fogelqvist Johan"/>
        </authorList>
    </citation>
    <scope>NUCLEOTIDE SEQUENCE [LARGE SCALE GENOMIC DNA]</scope>
    <source>
        <strain evidence="1">VL1</strain>
        <strain evidence="2">VL2</strain>
    </source>
</reference>